<proteinExistence type="predicted"/>
<dbReference type="EMBL" id="AMRJ01000020">
    <property type="protein sequence ID" value="EKF73695.1"/>
    <property type="molecule type" value="Genomic_DNA"/>
</dbReference>
<sequence length="987" mass="97354">MPGVASAAVDGADGTGHDGVTGGQGHDGGDGGAFDDGGNGGDGASLVYSHAPAYEASTTTGIDADRTDLTAVAGINNGDQIRVTVDGVATTVTINTGDRLIDLAATIDQIISPFEMSASVTDSGSGGDQLIIEGAQNFLDLQIANITGTPISATGIHFVNLPGTLGDASRPFSHGGDGGDGGAGSMLAPGDYYFTFSTSGGDGGAGGSSDYFYGNGGAGGNGGPGLLITSPGDRFTLFSGAEFHGGNGGNGGAAGAEGIGGDGGDGGAGIQTDAGAEIIISAGALVAGGDGGSGGSGGTAGTDGIGGYGIHGANLDVTLAGTVNPGANQPTAILFASGDNRLTLESGYSLGGNVLANGNNDVLALGGDVDGSFFTNAVGSTFQGFEGFEKTGTRTWTLTGSGAQDWWVREGTLQGNASNLGGNILNDGHVLIDDSSSGDYAGRISGSGSVTWNVDSIMLNNAQTYTGLTHITSGIISVNSAVPFVGNILLEAGTQITANSRTGSAQYDGVISGDGLYFINGGNVVWTADHTGFTGLTRINNAATLTLGTGGNTGTIVADVYFGGTPGTLEINRGNDYFYDGVISGAGNLIKNGAGNYILSADHSMTGNATVNAGGMFVNGAMNGVAFTVNDGGLLGGSGSLGGTTVLSGGTLAPGDGLGALTINGNLTLEQGSLLDFGFGAPSGDFVTPGSSDSVSVNGDLAINGSTLTINDTGGFGPGLYRLFDYTGTLSESNGGLQLANPDPAYALQYLAGDKQINLINTVGTTLNFWNANGLASGTTQGGGDGTWTATNHVWTDATGSITGPMIPSPGFAIFAGDAGTVTVSDADGAVEAQGIQFASDGYVLSGDALNLTGTEGEIRVGDGSAASSSYVATIENDITATNGLVKTGEGTLALSGGLSQAQDWWVREGTLRGNASNLGGNILNDGHVLIDDSSSGDYAGRISGSGSVTWNVDSIMLNKRGGSVVAAALLGMWVAFCCIAHRLTPD</sequence>
<dbReference type="PATRIC" id="fig|1177179.3.peg.2409"/>
<dbReference type="SUPFAM" id="SSF51126">
    <property type="entry name" value="Pectin lyase-like"/>
    <property type="match status" value="2"/>
</dbReference>
<dbReference type="STRING" id="1177179.A11A3_12053"/>
<name>L0WD57_9GAMM</name>
<feature type="compositionally biased region" description="Low complexity" evidence="2">
    <location>
        <begin position="1"/>
        <end position="12"/>
    </location>
</feature>
<dbReference type="Proteomes" id="UP000010164">
    <property type="component" value="Unassembled WGS sequence"/>
</dbReference>
<comment type="caution">
    <text evidence="3">The sequence shown here is derived from an EMBL/GenBank/DDBJ whole genome shotgun (WGS) entry which is preliminary data.</text>
</comment>
<dbReference type="Gene3D" id="2.160.20.20">
    <property type="match status" value="1"/>
</dbReference>
<keyword evidence="1" id="KW-0732">Signal</keyword>
<dbReference type="InterPro" id="IPR012332">
    <property type="entry name" value="Autotransporter_pectin_lyase_C"/>
</dbReference>
<evidence type="ECO:0000313" key="3">
    <source>
        <dbReference type="EMBL" id="EKF73695.1"/>
    </source>
</evidence>
<evidence type="ECO:0000256" key="1">
    <source>
        <dbReference type="ARBA" id="ARBA00022729"/>
    </source>
</evidence>
<evidence type="ECO:0000256" key="2">
    <source>
        <dbReference type="SAM" id="MobiDB-lite"/>
    </source>
</evidence>
<organism evidence="3 4">
    <name type="scientific">Alcanivorax hongdengensis A-11-3</name>
    <dbReference type="NCBI Taxonomy" id="1177179"/>
    <lineage>
        <taxon>Bacteria</taxon>
        <taxon>Pseudomonadati</taxon>
        <taxon>Pseudomonadota</taxon>
        <taxon>Gammaproteobacteria</taxon>
        <taxon>Oceanospirillales</taxon>
        <taxon>Alcanivoracaceae</taxon>
        <taxon>Alcanivorax</taxon>
    </lineage>
</organism>
<gene>
    <name evidence="3" type="ORF">A11A3_12053</name>
</gene>
<protein>
    <submittedName>
        <fullName evidence="3">Outer membrane autotransporter</fullName>
    </submittedName>
</protein>
<dbReference type="InterPro" id="IPR011050">
    <property type="entry name" value="Pectin_lyase_fold/virulence"/>
</dbReference>
<feature type="region of interest" description="Disordered" evidence="2">
    <location>
        <begin position="1"/>
        <end position="38"/>
    </location>
</feature>
<dbReference type="NCBIfam" id="TIGR02601">
    <property type="entry name" value="autotrns_rpt"/>
    <property type="match status" value="1"/>
</dbReference>
<dbReference type="InterPro" id="IPR013425">
    <property type="entry name" value="Autotrns_rpt"/>
</dbReference>
<dbReference type="Pfam" id="PF12951">
    <property type="entry name" value="PATR"/>
    <property type="match status" value="3"/>
</dbReference>
<reference evidence="3 4" key="1">
    <citation type="journal article" date="2012" name="J. Bacteriol.">
        <title>Genome Sequence of the Alkane-Degrading Bacterium Alcanivorax hongdengensis Type Strain A-11-3.</title>
        <authorList>
            <person name="Lai Q."/>
            <person name="Shao Z."/>
        </authorList>
    </citation>
    <scope>NUCLEOTIDE SEQUENCE [LARGE SCALE GENOMIC DNA]</scope>
    <source>
        <strain evidence="3 4">A-11-3</strain>
    </source>
</reference>
<feature type="compositionally biased region" description="Gly residues" evidence="2">
    <location>
        <begin position="13"/>
        <end position="38"/>
    </location>
</feature>
<dbReference type="eggNOG" id="COG4625">
    <property type="taxonomic scope" value="Bacteria"/>
</dbReference>
<accession>L0WD57</accession>
<keyword evidence="4" id="KW-1185">Reference proteome</keyword>
<dbReference type="AlphaFoldDB" id="L0WD57"/>
<dbReference type="eggNOG" id="COG3210">
    <property type="taxonomic scope" value="Bacteria"/>
</dbReference>
<evidence type="ECO:0000313" key="4">
    <source>
        <dbReference type="Proteomes" id="UP000010164"/>
    </source>
</evidence>